<proteinExistence type="predicted"/>
<dbReference type="PANTHER" id="PTHR43433">
    <property type="entry name" value="HYDROLASE, ALPHA/BETA FOLD FAMILY PROTEIN"/>
    <property type="match status" value="1"/>
</dbReference>
<organism evidence="2 3">
    <name type="scientific">Nocardia arthritidis</name>
    <dbReference type="NCBI Taxonomy" id="228602"/>
    <lineage>
        <taxon>Bacteria</taxon>
        <taxon>Bacillati</taxon>
        <taxon>Actinomycetota</taxon>
        <taxon>Actinomycetes</taxon>
        <taxon>Mycobacteriales</taxon>
        <taxon>Nocardiaceae</taxon>
        <taxon>Nocardia</taxon>
    </lineage>
</organism>
<dbReference type="KEGG" id="nah:F5544_13300"/>
<accession>A0A6G9YBE4</accession>
<dbReference type="Proteomes" id="UP000503540">
    <property type="component" value="Chromosome"/>
</dbReference>
<dbReference type="EMBL" id="CP046172">
    <property type="protein sequence ID" value="QIS10549.1"/>
    <property type="molecule type" value="Genomic_DNA"/>
</dbReference>
<dbReference type="InterPro" id="IPR029058">
    <property type="entry name" value="AB_hydrolase_fold"/>
</dbReference>
<dbReference type="GO" id="GO:0016787">
    <property type="term" value="F:hydrolase activity"/>
    <property type="evidence" value="ECO:0007669"/>
    <property type="project" value="UniProtKB-KW"/>
</dbReference>
<reference evidence="2 3" key="1">
    <citation type="journal article" date="2019" name="ACS Chem. Biol.">
        <title>Identification and Mobilization of a Cryptic Antibiotic Biosynthesis Gene Locus from a Human-Pathogenic Nocardia Isolate.</title>
        <authorList>
            <person name="Herisse M."/>
            <person name="Ishida K."/>
            <person name="Porter J.L."/>
            <person name="Howden B."/>
            <person name="Hertweck C."/>
            <person name="Stinear T.P."/>
            <person name="Pidot S.J."/>
        </authorList>
    </citation>
    <scope>NUCLEOTIDE SEQUENCE [LARGE SCALE GENOMIC DNA]</scope>
    <source>
        <strain evidence="2 3">AUSMDU00012717</strain>
    </source>
</reference>
<keyword evidence="2" id="KW-0378">Hydrolase</keyword>
<dbReference type="Pfam" id="PF00561">
    <property type="entry name" value="Abhydrolase_1"/>
    <property type="match status" value="1"/>
</dbReference>
<evidence type="ECO:0000259" key="1">
    <source>
        <dbReference type="Pfam" id="PF00561"/>
    </source>
</evidence>
<evidence type="ECO:0000313" key="3">
    <source>
        <dbReference type="Proteomes" id="UP000503540"/>
    </source>
</evidence>
<feature type="domain" description="AB hydrolase-1" evidence="1">
    <location>
        <begin position="43"/>
        <end position="271"/>
    </location>
</feature>
<sequence length="312" mass="33548">MRSSRLREQFGVPGSGAVPGGRLVELPGGRTYVVDIPGPDNAPTLLLLHGAGCTAYLNWFPALTELAARFRVVLYDQRWHGRGIRADRFRTADCADDVVAVLDALGVDGAICAGYSLGGVVGLLAAHRYPDRVRGLVLCATPYRFQEKWRERAFHGAYGALAAAFGPYAYRRASEYCARLPEMPECSWAPDGFNAWALGELRSTSGWAVAQVIAEVGRFDAGPWLGALRAPTAVVITTRDHAIPVYRQLEMATMIPGATIHLVSAGHAACVLRADRFVPVLVRACADIAARQADSVESLSGADDEQDVPDVS</sequence>
<gene>
    <name evidence="2" type="ORF">F5544_13300</name>
</gene>
<keyword evidence="3" id="KW-1185">Reference proteome</keyword>
<dbReference type="PANTHER" id="PTHR43433:SF5">
    <property type="entry name" value="AB HYDROLASE-1 DOMAIN-CONTAINING PROTEIN"/>
    <property type="match status" value="1"/>
</dbReference>
<protein>
    <submittedName>
        <fullName evidence="2">Alpha/beta fold hydrolase</fullName>
    </submittedName>
</protein>
<dbReference type="SUPFAM" id="SSF53474">
    <property type="entry name" value="alpha/beta-Hydrolases"/>
    <property type="match status" value="1"/>
</dbReference>
<dbReference type="Gene3D" id="3.40.50.1820">
    <property type="entry name" value="alpha/beta hydrolase"/>
    <property type="match status" value="1"/>
</dbReference>
<dbReference type="InterPro" id="IPR000073">
    <property type="entry name" value="AB_hydrolase_1"/>
</dbReference>
<name>A0A6G9YBE4_9NOCA</name>
<dbReference type="PRINTS" id="PR00111">
    <property type="entry name" value="ABHYDROLASE"/>
</dbReference>
<dbReference type="AlphaFoldDB" id="A0A6G9YBE4"/>
<dbReference type="InterPro" id="IPR050471">
    <property type="entry name" value="AB_hydrolase"/>
</dbReference>
<dbReference type="RefSeq" id="WP_167473509.1">
    <property type="nucleotide sequence ID" value="NZ_CP046172.1"/>
</dbReference>
<evidence type="ECO:0000313" key="2">
    <source>
        <dbReference type="EMBL" id="QIS10549.1"/>
    </source>
</evidence>